<dbReference type="EMBL" id="AGRW01000036">
    <property type="protein sequence ID" value="EIC02601.1"/>
    <property type="molecule type" value="Genomic_DNA"/>
</dbReference>
<comment type="caution">
    <text evidence="1">The sequence shown here is derived from an EMBL/GenBank/DDBJ whole genome shotgun (WGS) entry which is preliminary data.</text>
</comment>
<dbReference type="PATRIC" id="fig|907348.3.peg.592"/>
<proteinExistence type="predicted"/>
<dbReference type="Proteomes" id="UP000003571">
    <property type="component" value="Unassembled WGS sequence"/>
</dbReference>
<keyword evidence="2" id="KW-1185">Reference proteome</keyword>
<protein>
    <recommendedName>
        <fullName evidence="3">Lipoprotein</fullName>
    </recommendedName>
</protein>
<sequence>MNRMKIFAFAVLFPVVACSCTSTRVYTKASSRLYRDGWLVSGTDILMRDEKTLSEESFSAFDEERQEDDEECAAQDVPEMPGAVASRVGFAPEKNAPGQFFRSVKESERVRVESTPDVGFILYSFLGKPFVIAGASAWNALKCAGYALYNFSGGYSAVVYGNAYWKMPDYRKAKETAAAAREANRIQYYPEYHIPFTSNVITVDRFDRDVSVLSRADGEEIIPVETQVFGNKMSVSCSAAADAASTAAVAGLVGTVVTVPVSVLTWIGGAVVGAMAQMN</sequence>
<organism evidence="1 2">
    <name type="scientific">Treponema saccharophilum DSM 2985</name>
    <dbReference type="NCBI Taxonomy" id="907348"/>
    <lineage>
        <taxon>Bacteria</taxon>
        <taxon>Pseudomonadati</taxon>
        <taxon>Spirochaetota</taxon>
        <taxon>Spirochaetia</taxon>
        <taxon>Spirochaetales</taxon>
        <taxon>Treponemataceae</taxon>
        <taxon>Treponema</taxon>
    </lineage>
</organism>
<evidence type="ECO:0008006" key="3">
    <source>
        <dbReference type="Google" id="ProtNLM"/>
    </source>
</evidence>
<gene>
    <name evidence="1" type="ORF">TresaDRAFT_1881</name>
</gene>
<reference evidence="1 2" key="1">
    <citation type="submission" date="2011-09" db="EMBL/GenBank/DDBJ databases">
        <title>The draft genome of Treponema saccharophilum DSM 2985.</title>
        <authorList>
            <consortium name="US DOE Joint Genome Institute (JGI-PGF)"/>
            <person name="Lucas S."/>
            <person name="Copeland A."/>
            <person name="Lapidus A."/>
            <person name="Glavina del Rio T."/>
            <person name="Dalin E."/>
            <person name="Tice H."/>
            <person name="Bruce D."/>
            <person name="Goodwin L."/>
            <person name="Pitluck S."/>
            <person name="Peters L."/>
            <person name="Kyrpides N."/>
            <person name="Mavromatis K."/>
            <person name="Ivanova N."/>
            <person name="Markowitz V."/>
            <person name="Cheng J.-F."/>
            <person name="Hugenholtz P."/>
            <person name="Woyke T."/>
            <person name="Wu D."/>
            <person name="Gronow S."/>
            <person name="Wellnitz S."/>
            <person name="Brambilla E."/>
            <person name="Klenk H.-P."/>
            <person name="Eisen J.A."/>
        </authorList>
    </citation>
    <scope>NUCLEOTIDE SEQUENCE [LARGE SCALE GENOMIC DNA]</scope>
    <source>
        <strain evidence="1 2">DSM 2985</strain>
    </source>
</reference>
<dbReference type="AlphaFoldDB" id="H7EIF0"/>
<accession>H7EIF0</accession>
<dbReference type="RefSeq" id="WP_002702707.1">
    <property type="nucleotide sequence ID" value="NZ_AGRW01000036.1"/>
</dbReference>
<evidence type="ECO:0000313" key="1">
    <source>
        <dbReference type="EMBL" id="EIC02601.1"/>
    </source>
</evidence>
<dbReference type="STRING" id="907348.TresaDRAFT_1881"/>
<dbReference type="PROSITE" id="PS51257">
    <property type="entry name" value="PROKAR_LIPOPROTEIN"/>
    <property type="match status" value="1"/>
</dbReference>
<name>H7EIF0_9SPIR</name>
<evidence type="ECO:0000313" key="2">
    <source>
        <dbReference type="Proteomes" id="UP000003571"/>
    </source>
</evidence>